<name>A0A9W4S9Y1_9PEZI</name>
<feature type="transmembrane region" description="Helical" evidence="1">
    <location>
        <begin position="57"/>
        <end position="76"/>
    </location>
</feature>
<comment type="caution">
    <text evidence="2">The sequence shown here is derived from an EMBL/GenBank/DDBJ whole genome shotgun (WGS) entry which is preliminary data.</text>
</comment>
<dbReference type="InterPro" id="IPR050587">
    <property type="entry name" value="GNT1/Glycosyltrans_8"/>
</dbReference>
<keyword evidence="1" id="KW-0812">Transmembrane</keyword>
<evidence type="ECO:0000256" key="1">
    <source>
        <dbReference type="SAM" id="Phobius"/>
    </source>
</evidence>
<gene>
    <name evidence="2" type="ORF">CGXH109_LOCUS152023</name>
</gene>
<dbReference type="SUPFAM" id="SSF53448">
    <property type="entry name" value="Nucleotide-diphospho-sugar transferases"/>
    <property type="match status" value="1"/>
</dbReference>
<dbReference type="PANTHER" id="PTHR11183">
    <property type="entry name" value="GLYCOGENIN SUBFAMILY MEMBER"/>
    <property type="match status" value="1"/>
</dbReference>
<dbReference type="AlphaFoldDB" id="A0A9W4S9Y1"/>
<dbReference type="Proteomes" id="UP001152533">
    <property type="component" value="Unassembled WGS sequence"/>
</dbReference>
<proteinExistence type="predicted"/>
<evidence type="ECO:0000313" key="2">
    <source>
        <dbReference type="EMBL" id="CAI0655670.1"/>
    </source>
</evidence>
<protein>
    <recommendedName>
        <fullName evidence="4">Glucose N-acetyltransferase</fullName>
    </recommendedName>
</protein>
<sequence length="413" mass="47864">MQRVGTICRTLTLYRDSKMPWTLDAITSDGSRASAEQRGRGTFQFLRRLTFPRRIQALLAVILTIFVFATTILFLGPENRPAPINDFIESPPWQPYWTTEQLEPKFAYAQYATSLDYLCNAVCSTRNLKETRDTNCFVSKVINFGRLRRYGAKDDLVLIHPKGWLEGSSREAKALAKLKEERPEIHMRAFDVISTTKGDATWRESLTKFHAFALIEWTRVLAFDSDSLVLNKMDHYFLSPAAPVAVPRAYWLNERSTDIAKQVLGSHVMLIEPKEGRYKKIMDEALRSGDFDMEVVNHMFKDSAMILPHRRLALLSGEFRAKDHTKYLAPEEDEEWNAMGEVSRSFLVHFSDWPLPKPWLPRTKQQWEAALPECSEDDVEREDRLRCADRVMWSGCYEDYDREKSEQCKNLSV</sequence>
<keyword evidence="1" id="KW-0472">Membrane</keyword>
<dbReference type="InterPro" id="IPR029044">
    <property type="entry name" value="Nucleotide-diphossugar_trans"/>
</dbReference>
<reference evidence="2" key="1">
    <citation type="submission" date="2022-08" db="EMBL/GenBank/DDBJ databases">
        <authorList>
            <person name="Giroux E."/>
            <person name="Giroux E."/>
        </authorList>
    </citation>
    <scope>NUCLEOTIDE SEQUENCE</scope>
    <source>
        <strain evidence="2">H1091258</strain>
    </source>
</reference>
<organism evidence="2 3">
    <name type="scientific">Colletotrichum noveboracense</name>
    <dbReference type="NCBI Taxonomy" id="2664923"/>
    <lineage>
        <taxon>Eukaryota</taxon>
        <taxon>Fungi</taxon>
        <taxon>Dikarya</taxon>
        <taxon>Ascomycota</taxon>
        <taxon>Pezizomycotina</taxon>
        <taxon>Sordariomycetes</taxon>
        <taxon>Hypocreomycetidae</taxon>
        <taxon>Glomerellales</taxon>
        <taxon>Glomerellaceae</taxon>
        <taxon>Colletotrichum</taxon>
        <taxon>Colletotrichum gloeosporioides species complex</taxon>
    </lineage>
</organism>
<evidence type="ECO:0008006" key="4">
    <source>
        <dbReference type="Google" id="ProtNLM"/>
    </source>
</evidence>
<keyword evidence="3" id="KW-1185">Reference proteome</keyword>
<keyword evidence="1" id="KW-1133">Transmembrane helix</keyword>
<dbReference type="Gene3D" id="3.90.550.10">
    <property type="entry name" value="Spore Coat Polysaccharide Biosynthesis Protein SpsA, Chain A"/>
    <property type="match status" value="1"/>
</dbReference>
<evidence type="ECO:0000313" key="3">
    <source>
        <dbReference type="Proteomes" id="UP001152533"/>
    </source>
</evidence>
<accession>A0A9W4S9Y1</accession>
<dbReference type="EMBL" id="CAMGZC010003361">
    <property type="protein sequence ID" value="CAI0655670.1"/>
    <property type="molecule type" value="Genomic_DNA"/>
</dbReference>